<keyword evidence="7" id="KW-1185">Reference proteome</keyword>
<dbReference type="Pfam" id="PF00234">
    <property type="entry name" value="Tryp_alpha_amyl"/>
    <property type="match status" value="1"/>
</dbReference>
<reference evidence="6 7" key="1">
    <citation type="submission" date="2024-02" db="EMBL/GenBank/DDBJ databases">
        <authorList>
            <person name="Vignale AGUSTIN F."/>
            <person name="Sosa J E."/>
            <person name="Modenutti C."/>
        </authorList>
    </citation>
    <scope>NUCLEOTIDE SEQUENCE [LARGE SCALE GENOMIC DNA]</scope>
</reference>
<dbReference type="GO" id="GO:0008289">
    <property type="term" value="F:lipid binding"/>
    <property type="evidence" value="ECO:0007669"/>
    <property type="project" value="UniProtKB-KW"/>
</dbReference>
<dbReference type="CDD" id="cd01960">
    <property type="entry name" value="nsLTP1"/>
    <property type="match status" value="1"/>
</dbReference>
<dbReference type="SUPFAM" id="SSF47699">
    <property type="entry name" value="Bifunctional inhibitor/lipid-transfer protein/seed storage 2S albumin"/>
    <property type="match status" value="1"/>
</dbReference>
<feature type="chain" id="PRO_5044797182" description="Bifunctional inhibitor/plant lipid transfer protein/seed storage helical domain-containing protein" evidence="4">
    <location>
        <begin position="21"/>
        <end position="128"/>
    </location>
</feature>
<proteinExistence type="inferred from homology"/>
<evidence type="ECO:0000256" key="3">
    <source>
        <dbReference type="ARBA" id="ARBA00023121"/>
    </source>
</evidence>
<evidence type="ECO:0000256" key="4">
    <source>
        <dbReference type="SAM" id="SignalP"/>
    </source>
</evidence>
<dbReference type="Gene3D" id="1.10.110.10">
    <property type="entry name" value="Plant lipid-transfer and hydrophobic proteins"/>
    <property type="match status" value="1"/>
</dbReference>
<organism evidence="6 7">
    <name type="scientific">Ilex paraguariensis</name>
    <name type="common">yerba mate</name>
    <dbReference type="NCBI Taxonomy" id="185542"/>
    <lineage>
        <taxon>Eukaryota</taxon>
        <taxon>Viridiplantae</taxon>
        <taxon>Streptophyta</taxon>
        <taxon>Embryophyta</taxon>
        <taxon>Tracheophyta</taxon>
        <taxon>Spermatophyta</taxon>
        <taxon>Magnoliopsida</taxon>
        <taxon>eudicotyledons</taxon>
        <taxon>Gunneridae</taxon>
        <taxon>Pentapetalae</taxon>
        <taxon>asterids</taxon>
        <taxon>campanulids</taxon>
        <taxon>Aquifoliales</taxon>
        <taxon>Aquifoliaceae</taxon>
        <taxon>Ilex</taxon>
    </lineage>
</organism>
<keyword evidence="2" id="KW-0813">Transport</keyword>
<keyword evidence="3" id="KW-0446">Lipid-binding</keyword>
<feature type="domain" description="Bifunctional inhibitor/plant lipid transfer protein/seed storage helical" evidence="5">
    <location>
        <begin position="26"/>
        <end position="113"/>
    </location>
</feature>
<dbReference type="PANTHER" id="PTHR33076">
    <property type="entry name" value="NON-SPECIFIC LIPID-TRANSFER PROTEIN 2-RELATED"/>
    <property type="match status" value="1"/>
</dbReference>
<dbReference type="EMBL" id="CAUOFW020002591">
    <property type="protein sequence ID" value="CAK9154831.1"/>
    <property type="molecule type" value="Genomic_DNA"/>
</dbReference>
<accession>A0ABC8SCA7</accession>
<gene>
    <name evidence="6" type="ORF">ILEXP_LOCUS23186</name>
</gene>
<comment type="caution">
    <text evidence="6">The sequence shown here is derived from an EMBL/GenBank/DDBJ whole genome shotgun (WGS) entry which is preliminary data.</text>
</comment>
<evidence type="ECO:0000313" key="7">
    <source>
        <dbReference type="Proteomes" id="UP001642360"/>
    </source>
</evidence>
<evidence type="ECO:0000259" key="5">
    <source>
        <dbReference type="Pfam" id="PF00234"/>
    </source>
</evidence>
<evidence type="ECO:0000256" key="1">
    <source>
        <dbReference type="ARBA" id="ARBA00009748"/>
    </source>
</evidence>
<evidence type="ECO:0000313" key="6">
    <source>
        <dbReference type="EMBL" id="CAK9154831.1"/>
    </source>
</evidence>
<dbReference type="InterPro" id="IPR016140">
    <property type="entry name" value="Bifunc_inhib/LTP/seed_store"/>
</dbReference>
<dbReference type="AlphaFoldDB" id="A0ABC8SCA7"/>
<dbReference type="PRINTS" id="PR00382">
    <property type="entry name" value="LIPIDTRNSFER"/>
</dbReference>
<comment type="similarity">
    <text evidence="1">Belongs to the plant LTP family.</text>
</comment>
<feature type="signal peptide" evidence="4">
    <location>
        <begin position="1"/>
        <end position="20"/>
    </location>
</feature>
<keyword evidence="4" id="KW-0732">Signal</keyword>
<dbReference type="InterPro" id="IPR000528">
    <property type="entry name" value="Plant_nsLTP"/>
</dbReference>
<evidence type="ECO:0000256" key="2">
    <source>
        <dbReference type="ARBA" id="ARBA00022448"/>
    </source>
</evidence>
<sequence length="128" mass="14402">MPPLFGFLTVFLALFGSVTSDYRPECMDVVDNFAWCTGFIENVYDYPSPRCCDSLKNLNAIAKHEKGGARRICGCIEDMAKEVHPSYNETRIKDLYSMCHVHLSFPISERMDCSKVDYETGIPGSSLS</sequence>
<protein>
    <recommendedName>
        <fullName evidence="5">Bifunctional inhibitor/plant lipid transfer protein/seed storage helical domain-containing protein</fullName>
    </recommendedName>
</protein>
<dbReference type="InterPro" id="IPR036312">
    <property type="entry name" value="Bifun_inhib/LTP/seed_sf"/>
</dbReference>
<name>A0ABC8SCA7_9AQUA</name>
<dbReference type="Proteomes" id="UP001642360">
    <property type="component" value="Unassembled WGS sequence"/>
</dbReference>